<feature type="region of interest" description="Disordered" evidence="1">
    <location>
        <begin position="1"/>
        <end position="53"/>
    </location>
</feature>
<feature type="compositionally biased region" description="Basic and acidic residues" evidence="1">
    <location>
        <begin position="41"/>
        <end position="53"/>
    </location>
</feature>
<dbReference type="PANTHER" id="PTHR33144">
    <property type="entry name" value="OS10G0409366 PROTEIN-RELATED"/>
    <property type="match status" value="1"/>
</dbReference>
<reference evidence="2" key="1">
    <citation type="submission" date="2023-08" db="EMBL/GenBank/DDBJ databases">
        <title>A de novo genome assembly of Solanum verrucosum Schlechtendal, a Mexican diploid species geographically isolated from the other diploid A-genome species in potato relatives.</title>
        <authorList>
            <person name="Hosaka K."/>
        </authorList>
    </citation>
    <scope>NUCLEOTIDE SEQUENCE</scope>
    <source>
        <tissue evidence="2">Young leaves</tissue>
    </source>
</reference>
<dbReference type="EMBL" id="CP133612">
    <property type="protein sequence ID" value="WMV08114.1"/>
    <property type="molecule type" value="Genomic_DNA"/>
</dbReference>
<evidence type="ECO:0000313" key="2">
    <source>
        <dbReference type="EMBL" id="WMV08114.1"/>
    </source>
</evidence>
<protein>
    <submittedName>
        <fullName evidence="2">Uncharacterized protein</fullName>
    </submittedName>
</protein>
<organism evidence="2 3">
    <name type="scientific">Solanum verrucosum</name>
    <dbReference type="NCBI Taxonomy" id="315347"/>
    <lineage>
        <taxon>Eukaryota</taxon>
        <taxon>Viridiplantae</taxon>
        <taxon>Streptophyta</taxon>
        <taxon>Embryophyta</taxon>
        <taxon>Tracheophyta</taxon>
        <taxon>Spermatophyta</taxon>
        <taxon>Magnoliopsida</taxon>
        <taxon>eudicotyledons</taxon>
        <taxon>Gunneridae</taxon>
        <taxon>Pentapetalae</taxon>
        <taxon>asterids</taxon>
        <taxon>lamiids</taxon>
        <taxon>Solanales</taxon>
        <taxon>Solanaceae</taxon>
        <taxon>Solanoideae</taxon>
        <taxon>Solaneae</taxon>
        <taxon>Solanum</taxon>
    </lineage>
</organism>
<proteinExistence type="predicted"/>
<dbReference type="AlphaFoldDB" id="A0AAF0PNC1"/>
<evidence type="ECO:0000313" key="3">
    <source>
        <dbReference type="Proteomes" id="UP001234989"/>
    </source>
</evidence>
<accession>A0AAF0PNC1</accession>
<sequence length="244" mass="28612">MARKRQRNSSQGELLYDFSEQQKQQIGSMSMPQPPQNWPQNERDESHDTKYLLDSEQQKQQIGCMSMPQPPQNWPQNERDESHDTKNLLEGTRLSSKLVVLARNGILAPLNHKDWRLVPSMYKNRIWAHIKENTDATDDLKCIMMMSFGSKWKESKHEAKTIGYDPYEALYGRRCRSPVGWFEVGEFDLLGPEVVYEATGKARLIRDRLKMAHNRQKSYADNRKRDLEFEVGDWVYFKISPMKG</sequence>
<feature type="region of interest" description="Disordered" evidence="1">
    <location>
        <begin position="64"/>
        <end position="83"/>
    </location>
</feature>
<keyword evidence="3" id="KW-1185">Reference proteome</keyword>
<dbReference type="PANTHER" id="PTHR33144:SF47">
    <property type="entry name" value="LEUCINE-RICH REPEAT RESISTANCE PROTEIN"/>
    <property type="match status" value="1"/>
</dbReference>
<evidence type="ECO:0000256" key="1">
    <source>
        <dbReference type="SAM" id="MobiDB-lite"/>
    </source>
</evidence>
<feature type="compositionally biased region" description="Polar residues" evidence="1">
    <location>
        <begin position="19"/>
        <end position="31"/>
    </location>
</feature>
<dbReference type="Proteomes" id="UP001234989">
    <property type="component" value="Chromosome 1"/>
</dbReference>
<name>A0AAF0PNC1_SOLVR</name>
<gene>
    <name evidence="2" type="ORF">MTR67_001499</name>
</gene>